<dbReference type="KEGG" id="abas:ACPOL_4420"/>
<reference evidence="1 2" key="1">
    <citation type="journal article" date="2018" name="Front. Microbiol.">
        <title>Hydrolytic Capabilities as a Key to Environmental Success: Chitinolytic and Cellulolytic Acidobacteria From Acidic Sub-arctic Soils and Boreal Peatlands.</title>
        <authorList>
            <person name="Belova S.E."/>
            <person name="Ravin N.V."/>
            <person name="Pankratov T.A."/>
            <person name="Rakitin A.L."/>
            <person name="Ivanova A.A."/>
            <person name="Beletsky A.V."/>
            <person name="Mardanov A.V."/>
            <person name="Sinninghe Damste J.S."/>
            <person name="Dedysh S.N."/>
        </authorList>
    </citation>
    <scope>NUCLEOTIDE SEQUENCE [LARGE SCALE GENOMIC DNA]</scope>
    <source>
        <strain evidence="1 2">SBC82</strain>
    </source>
</reference>
<dbReference type="Proteomes" id="UP000253606">
    <property type="component" value="Chromosome"/>
</dbReference>
<dbReference type="EMBL" id="CP030840">
    <property type="protein sequence ID" value="AXC13693.1"/>
    <property type="molecule type" value="Genomic_DNA"/>
</dbReference>
<dbReference type="InterPro" id="IPR014262">
    <property type="entry name" value="HAF_rpt"/>
</dbReference>
<evidence type="ECO:0000313" key="2">
    <source>
        <dbReference type="Proteomes" id="UP000253606"/>
    </source>
</evidence>
<dbReference type="AlphaFoldDB" id="A0A2Z5G3B6"/>
<sequence>MLLCNRRWIEIVLRQGSRFPEEPMFSTTHFTRTIMRSTCVVLWSLGASSALTHCLGQSAPPRYKVLDLGPSLVRTLVDTPGLNARGDVALWRSTNGNDIQAFLLQTTHAVEIPGLRDFPLVFPADISNDETVVGLVQASGDMRFTRAFRWKPGQHPEILPPLNGKASDATANNAAGEIVGEAQVSGGAYHAVLWHNRTPVDLGVLAAGDYSKARDINNRSTVVGEANTTPNGKLHAFVWEKASSKMRQLPDPPGSTFCSAQAINDSGEVIGSCDLAHGIAHGVLWRDEKVVDLGSVGEDADDSVSTALDINIHTQIVGSSEIADGKQRAFLWEHGTLQNLNEMIPPHSGWLLLVASRINDAGEILGRGYYRDGIHSFLLLPQVSSAALRATSLAPKE</sequence>
<organism evidence="1 2">
    <name type="scientific">Acidisarcina polymorpha</name>
    <dbReference type="NCBI Taxonomy" id="2211140"/>
    <lineage>
        <taxon>Bacteria</taxon>
        <taxon>Pseudomonadati</taxon>
        <taxon>Acidobacteriota</taxon>
        <taxon>Terriglobia</taxon>
        <taxon>Terriglobales</taxon>
        <taxon>Acidobacteriaceae</taxon>
        <taxon>Acidisarcina</taxon>
    </lineage>
</organism>
<accession>A0A2Z5G3B6</accession>
<protein>
    <submittedName>
        <fullName evidence="1">PKD domain protein</fullName>
    </submittedName>
</protein>
<dbReference type="NCBIfam" id="TIGR02913">
    <property type="entry name" value="HAF_rpt"/>
    <property type="match status" value="3"/>
</dbReference>
<keyword evidence="2" id="KW-1185">Reference proteome</keyword>
<dbReference type="OrthoDB" id="5791889at2"/>
<name>A0A2Z5G3B6_9BACT</name>
<proteinExistence type="predicted"/>
<evidence type="ECO:0000313" key="1">
    <source>
        <dbReference type="EMBL" id="AXC13693.1"/>
    </source>
</evidence>
<gene>
    <name evidence="1" type="ORF">ACPOL_4420</name>
</gene>